<dbReference type="GeneID" id="17317561"/>
<reference evidence="2" key="1">
    <citation type="journal article" date="2013" name="Proc. Natl. Acad. Sci. U.S.A.">
        <title>Genome structure and metabolic features in the red seaweed Chondrus crispus shed light on evolution of the Archaeplastida.</title>
        <authorList>
            <person name="Collen J."/>
            <person name="Porcel B."/>
            <person name="Carre W."/>
            <person name="Ball S.G."/>
            <person name="Chaparro C."/>
            <person name="Tonon T."/>
            <person name="Barbeyron T."/>
            <person name="Michel G."/>
            <person name="Noel B."/>
            <person name="Valentin K."/>
            <person name="Elias M."/>
            <person name="Artiguenave F."/>
            <person name="Arun A."/>
            <person name="Aury J.M."/>
            <person name="Barbosa-Neto J.F."/>
            <person name="Bothwell J.H."/>
            <person name="Bouget F.Y."/>
            <person name="Brillet L."/>
            <person name="Cabello-Hurtado F."/>
            <person name="Capella-Gutierrez S."/>
            <person name="Charrier B."/>
            <person name="Cladiere L."/>
            <person name="Cock J.M."/>
            <person name="Coelho S.M."/>
            <person name="Colleoni C."/>
            <person name="Czjzek M."/>
            <person name="Da Silva C."/>
            <person name="Delage L."/>
            <person name="Denoeud F."/>
            <person name="Deschamps P."/>
            <person name="Dittami S.M."/>
            <person name="Gabaldon T."/>
            <person name="Gachon C.M."/>
            <person name="Groisillier A."/>
            <person name="Herve C."/>
            <person name="Jabbari K."/>
            <person name="Katinka M."/>
            <person name="Kloareg B."/>
            <person name="Kowalczyk N."/>
            <person name="Labadie K."/>
            <person name="Leblanc C."/>
            <person name="Lopez P.J."/>
            <person name="McLachlan D.H."/>
            <person name="Meslet-Cladiere L."/>
            <person name="Moustafa A."/>
            <person name="Nehr Z."/>
            <person name="Nyvall Collen P."/>
            <person name="Panaud O."/>
            <person name="Partensky F."/>
            <person name="Poulain J."/>
            <person name="Rensing S.A."/>
            <person name="Rousvoal S."/>
            <person name="Samson G."/>
            <person name="Symeonidi A."/>
            <person name="Weissenbach J."/>
            <person name="Zambounis A."/>
            <person name="Wincker P."/>
            <person name="Boyen C."/>
        </authorList>
    </citation>
    <scope>NUCLEOTIDE SEQUENCE [LARGE SCALE GENOMIC DNA]</scope>
    <source>
        <strain evidence="2">cv. Stackhouse</strain>
    </source>
</reference>
<gene>
    <name evidence="1" type="ORF">CHC_T00006649001</name>
</gene>
<dbReference type="KEGG" id="ccp:CHC_T00006649001"/>
<evidence type="ECO:0000313" key="1">
    <source>
        <dbReference type="EMBL" id="CDF39564.1"/>
    </source>
</evidence>
<dbReference type="AlphaFoldDB" id="R7QNA1"/>
<proteinExistence type="predicted"/>
<organism evidence="1 2">
    <name type="scientific">Chondrus crispus</name>
    <name type="common">Carrageen Irish moss</name>
    <name type="synonym">Polymorpha crispa</name>
    <dbReference type="NCBI Taxonomy" id="2769"/>
    <lineage>
        <taxon>Eukaryota</taxon>
        <taxon>Rhodophyta</taxon>
        <taxon>Florideophyceae</taxon>
        <taxon>Rhodymeniophycidae</taxon>
        <taxon>Gigartinales</taxon>
        <taxon>Gigartinaceae</taxon>
        <taxon>Chondrus</taxon>
    </lineage>
</organism>
<name>R7QNA1_CHOCR</name>
<dbReference type="Proteomes" id="UP000012073">
    <property type="component" value="Unassembled WGS sequence"/>
</dbReference>
<protein>
    <submittedName>
        <fullName evidence="1">Uncharacterized protein</fullName>
    </submittedName>
</protein>
<dbReference type="RefSeq" id="XP_005709858.1">
    <property type="nucleotide sequence ID" value="XM_005709801.1"/>
</dbReference>
<dbReference type="EMBL" id="HG002054">
    <property type="protein sequence ID" value="CDF39564.1"/>
    <property type="molecule type" value="Genomic_DNA"/>
</dbReference>
<evidence type="ECO:0000313" key="2">
    <source>
        <dbReference type="Proteomes" id="UP000012073"/>
    </source>
</evidence>
<accession>R7QNA1</accession>
<sequence>MTRRCSPARKVESERGGLLGMASMAELELESGNRLLDDASYFAVVLALLDIESLIVELLALCERDFDLKVSVVAKVGLCRDEGEACILLLFLELADVLLVQQQAARADGVVVEGRAGEGALGDVDVVQEELGLVDAGVAVAQVELARAHRLDLRAQQLDAALVRLQQLVAEARLPVEHRRRLRTPRPLGWQRADNRALRDGRAEGGA</sequence>
<keyword evidence="2" id="KW-1185">Reference proteome</keyword>
<dbReference type="Gramene" id="CDF39564">
    <property type="protein sequence ID" value="CDF39564"/>
    <property type="gene ID" value="CHC_T00006649001"/>
</dbReference>